<organism evidence="1 2">
    <name type="scientific">Rhizobium oryziradicis</name>
    <dbReference type="NCBI Taxonomy" id="1867956"/>
    <lineage>
        <taxon>Bacteria</taxon>
        <taxon>Pseudomonadati</taxon>
        <taxon>Pseudomonadota</taxon>
        <taxon>Alphaproteobacteria</taxon>
        <taxon>Hyphomicrobiales</taxon>
        <taxon>Rhizobiaceae</taxon>
        <taxon>Rhizobium/Agrobacterium group</taxon>
        <taxon>Rhizobium</taxon>
    </lineage>
</organism>
<reference evidence="1 2" key="1">
    <citation type="submission" date="2016-09" db="EMBL/GenBank/DDBJ databases">
        <title>Rhizobium oryziradicis sp. nov., isolated from the root of rice.</title>
        <authorList>
            <person name="Zhao J."/>
            <person name="Zhang X."/>
        </authorList>
    </citation>
    <scope>NUCLEOTIDE SEQUENCE [LARGE SCALE GENOMIC DNA]</scope>
    <source>
        <strain evidence="1 2">N19</strain>
    </source>
</reference>
<comment type="caution">
    <text evidence="1">The sequence shown here is derived from an EMBL/GenBank/DDBJ whole genome shotgun (WGS) entry which is preliminary data.</text>
</comment>
<dbReference type="OrthoDB" id="8430258at2"/>
<proteinExistence type="predicted"/>
<gene>
    <name evidence="1" type="ORF">BJF95_06260</name>
</gene>
<name>A0A1Q8ZQ29_9HYPH</name>
<evidence type="ECO:0000313" key="1">
    <source>
        <dbReference type="EMBL" id="OLP44163.1"/>
    </source>
</evidence>
<dbReference type="Proteomes" id="UP000186894">
    <property type="component" value="Unassembled WGS sequence"/>
</dbReference>
<accession>A0A1Q8ZQ29</accession>
<dbReference type="STRING" id="1867956.BJF95_06260"/>
<dbReference type="AlphaFoldDB" id="A0A1Q8ZQ29"/>
<protein>
    <submittedName>
        <fullName evidence="1">Uncharacterized protein</fullName>
    </submittedName>
</protein>
<evidence type="ECO:0000313" key="2">
    <source>
        <dbReference type="Proteomes" id="UP000186894"/>
    </source>
</evidence>
<sequence length="503" mass="54850">MTKTLIGLDYTGTACVKITKGSYDPVTTPDGDIAKFLYSSKWAADCKIAALFRGLPQGAGYYPSPQNWNYYISYGHPPPAGETTFDFNIIQKSYFPDLLYDYPLHIIKSYDQNGYDITARVWSFVLNAGYAQTYVWQTANGSSNNVGWVSPGSTFGVLAAGGAWTTVTATQTAIASNMDLSGSSQITMAVFNLPGDEAPIQNGDERAPVAGQPQIIINSSTLKVSKPGFDVNTATGTQVAFDSANMPSKIIAANDIYVPSGTSYYETGFYLSLETLVDCHFYDGSVIYYPRSIAKGAIPVVYRKNGTTIEFVNSGAPCRARFMVYASGKTDQTYGQNDVLRQFTDGGGNNVVQFLRPGCGPNPSFSDIVIDSRWPVVKIVKQGYFNVPDGAAESTISYDANGMFVFVRWCSLHGGGSNGNGVNRWTWSKFVRPPEFTLWAVDNGAFNVGGNTTICRYDNTSATFYSYRGLPKYQTYTSSRPTTAYDTAPIIGIRYYVFGVAMP</sequence>
<dbReference type="RefSeq" id="WP_075639668.1">
    <property type="nucleotide sequence ID" value="NZ_MKIM01000027.1"/>
</dbReference>
<dbReference type="EMBL" id="MKIM01000027">
    <property type="protein sequence ID" value="OLP44163.1"/>
    <property type="molecule type" value="Genomic_DNA"/>
</dbReference>
<keyword evidence="2" id="KW-1185">Reference proteome</keyword>